<evidence type="ECO:0008006" key="3">
    <source>
        <dbReference type="Google" id="ProtNLM"/>
    </source>
</evidence>
<reference evidence="1" key="2">
    <citation type="submission" date="2023-02" db="EMBL/GenBank/DDBJ databases">
        <title>'Rhodoalgimonas zhirmunskyi' gen. nov., isolated from a red alga.</title>
        <authorList>
            <person name="Nedashkovskaya O.I."/>
            <person name="Otstavnykh N.Y."/>
            <person name="Bystritskaya E.P."/>
            <person name="Balabanova L.A."/>
            <person name="Isaeva M.P."/>
        </authorList>
    </citation>
    <scope>NUCLEOTIDE SEQUENCE</scope>
    <source>
        <strain evidence="1">KCTC 52189</strain>
    </source>
</reference>
<comment type="caution">
    <text evidence="1">The sequence shown here is derived from an EMBL/GenBank/DDBJ whole genome shotgun (WGS) entry which is preliminary data.</text>
</comment>
<dbReference type="AlphaFoldDB" id="A0AAE4B5Q5"/>
<gene>
    <name evidence="1" type="ORF">NO357_11745</name>
</gene>
<dbReference type="Proteomes" id="UP001226762">
    <property type="component" value="Unassembled WGS sequence"/>
</dbReference>
<keyword evidence="2" id="KW-1185">Reference proteome</keyword>
<accession>A0AAE4B5Q5</accession>
<protein>
    <recommendedName>
        <fullName evidence="3">Flagellar assembly protein FliH</fullName>
    </recommendedName>
</protein>
<evidence type="ECO:0000313" key="2">
    <source>
        <dbReference type="Proteomes" id="UP001226762"/>
    </source>
</evidence>
<evidence type="ECO:0000313" key="1">
    <source>
        <dbReference type="EMBL" id="MDQ2090574.1"/>
    </source>
</evidence>
<name>A0AAE4B5Q5_9RHOB</name>
<sequence>MSISHLLESFEGADQDDGGSISMSELSLEEEKLEAFERGYKAGWDDAAKAQAEDRNHLTSDFANNLQELSFTYHEASGHLARALRPVMTQIVEAVLPEIARKSFGPRIAEQLTGLALAVGKQRVEIVVAPQNIALVRGLLDEDPGFPVQLVEEPSLGAGQAYLRFGDGERQIDHDEVLSRIAKALDAFFDELKHTSEKELKHGG</sequence>
<organism evidence="1 2">
    <name type="scientific">Marimonas arenosa</name>
    <dbReference type="NCBI Taxonomy" id="1795305"/>
    <lineage>
        <taxon>Bacteria</taxon>
        <taxon>Pseudomonadati</taxon>
        <taxon>Pseudomonadota</taxon>
        <taxon>Alphaproteobacteria</taxon>
        <taxon>Rhodobacterales</taxon>
        <taxon>Paracoccaceae</taxon>
        <taxon>Marimonas</taxon>
    </lineage>
</organism>
<reference evidence="1" key="1">
    <citation type="submission" date="2022-07" db="EMBL/GenBank/DDBJ databases">
        <authorList>
            <person name="Otstavnykh N."/>
            <person name="Isaeva M."/>
            <person name="Bystritskaya E."/>
        </authorList>
    </citation>
    <scope>NUCLEOTIDE SEQUENCE</scope>
    <source>
        <strain evidence="1">KCTC 52189</strain>
    </source>
</reference>
<proteinExistence type="predicted"/>
<dbReference type="EMBL" id="JANHAX010000003">
    <property type="protein sequence ID" value="MDQ2090574.1"/>
    <property type="molecule type" value="Genomic_DNA"/>
</dbReference>
<dbReference type="RefSeq" id="WP_306735849.1">
    <property type="nucleotide sequence ID" value="NZ_JANHAX010000003.1"/>
</dbReference>